<dbReference type="VEuPathDB" id="VectorBase:ADIR014851"/>
<dbReference type="Proteomes" id="UP000075884">
    <property type="component" value="Unassembled WGS sequence"/>
</dbReference>
<evidence type="ECO:0000313" key="3">
    <source>
        <dbReference type="Proteomes" id="UP000075884"/>
    </source>
</evidence>
<evidence type="ECO:0000256" key="1">
    <source>
        <dbReference type="SAM" id="MobiDB-lite"/>
    </source>
</evidence>
<organism evidence="2 3">
    <name type="scientific">Anopheles dirus</name>
    <dbReference type="NCBI Taxonomy" id="7168"/>
    <lineage>
        <taxon>Eukaryota</taxon>
        <taxon>Metazoa</taxon>
        <taxon>Ecdysozoa</taxon>
        <taxon>Arthropoda</taxon>
        <taxon>Hexapoda</taxon>
        <taxon>Insecta</taxon>
        <taxon>Pterygota</taxon>
        <taxon>Neoptera</taxon>
        <taxon>Endopterygota</taxon>
        <taxon>Diptera</taxon>
        <taxon>Nematocera</taxon>
        <taxon>Culicoidea</taxon>
        <taxon>Culicidae</taxon>
        <taxon>Anophelinae</taxon>
        <taxon>Anopheles</taxon>
    </lineage>
</organism>
<dbReference type="AlphaFoldDB" id="A0A182NYF2"/>
<dbReference type="EnsemblMetazoa" id="ADIR014851-RA">
    <property type="protein sequence ID" value="ADIR014851-PA"/>
    <property type="gene ID" value="ADIR014851"/>
</dbReference>
<accession>A0A182NYF2</accession>
<protein>
    <submittedName>
        <fullName evidence="2">Uncharacterized protein</fullName>
    </submittedName>
</protein>
<proteinExistence type="predicted"/>
<reference evidence="2" key="2">
    <citation type="submission" date="2020-05" db="UniProtKB">
        <authorList>
            <consortium name="EnsemblMetazoa"/>
        </authorList>
    </citation>
    <scope>IDENTIFICATION</scope>
    <source>
        <strain evidence="2">WRAIR2</strain>
    </source>
</reference>
<evidence type="ECO:0000313" key="2">
    <source>
        <dbReference type="EnsemblMetazoa" id="ADIR014851-PA"/>
    </source>
</evidence>
<name>A0A182NYF2_9DIPT</name>
<feature type="compositionally biased region" description="Polar residues" evidence="1">
    <location>
        <begin position="64"/>
        <end position="87"/>
    </location>
</feature>
<keyword evidence="3" id="KW-1185">Reference proteome</keyword>
<reference evidence="3" key="1">
    <citation type="submission" date="2013-03" db="EMBL/GenBank/DDBJ databases">
        <title>The Genome Sequence of Anopheles dirus WRAIR2.</title>
        <authorList>
            <consortium name="The Broad Institute Genomics Platform"/>
            <person name="Neafsey D.E."/>
            <person name="Walton C."/>
            <person name="Walker B."/>
            <person name="Young S.K."/>
            <person name="Zeng Q."/>
            <person name="Gargeya S."/>
            <person name="Fitzgerald M."/>
            <person name="Haas B."/>
            <person name="Abouelleil A."/>
            <person name="Allen A.W."/>
            <person name="Alvarado L."/>
            <person name="Arachchi H.M."/>
            <person name="Berlin A.M."/>
            <person name="Chapman S.B."/>
            <person name="Gainer-Dewar J."/>
            <person name="Goldberg J."/>
            <person name="Griggs A."/>
            <person name="Gujja S."/>
            <person name="Hansen M."/>
            <person name="Howarth C."/>
            <person name="Imamovic A."/>
            <person name="Ireland A."/>
            <person name="Larimer J."/>
            <person name="McCowan C."/>
            <person name="Murphy C."/>
            <person name="Pearson M."/>
            <person name="Poon T.W."/>
            <person name="Priest M."/>
            <person name="Roberts A."/>
            <person name="Saif S."/>
            <person name="Shea T."/>
            <person name="Sisk P."/>
            <person name="Sykes S."/>
            <person name="Wortman J."/>
            <person name="Nusbaum C."/>
            <person name="Birren B."/>
        </authorList>
    </citation>
    <scope>NUCLEOTIDE SEQUENCE [LARGE SCALE GENOMIC DNA]</scope>
    <source>
        <strain evidence="3">WRAIR2</strain>
    </source>
</reference>
<sequence>RQDAAFLFSNRDHNCLYSLFRFSTDVKQGRTNLEPPHSRHHDQADPPTLETKHPLERMQPPVVVTTSSCWRTPTPGNCTSSTPTSPN</sequence>
<feature type="region of interest" description="Disordered" evidence="1">
    <location>
        <begin position="28"/>
        <end position="87"/>
    </location>
</feature>